<dbReference type="Gene3D" id="2.40.50.90">
    <property type="match status" value="1"/>
</dbReference>
<dbReference type="GO" id="GO:0016787">
    <property type="term" value="F:hydrolase activity"/>
    <property type="evidence" value="ECO:0007669"/>
    <property type="project" value="UniProtKB-KW"/>
</dbReference>
<proteinExistence type="predicted"/>
<dbReference type="AlphaFoldDB" id="A0A235BBA2"/>
<accession>A0A235BBA2</accession>
<reference evidence="5 6" key="1">
    <citation type="submission" date="2017-07" db="EMBL/GenBank/DDBJ databases">
        <title>The genome sequence of Paludifilum halophilum highlights mechanisms for microbial adaptation to high salt environemnts.</title>
        <authorList>
            <person name="Belbahri L."/>
        </authorList>
    </citation>
    <scope>NUCLEOTIDE SEQUENCE [LARGE SCALE GENOMIC DNA]</scope>
    <source>
        <strain evidence="5 6">DSM 102817</strain>
    </source>
</reference>
<dbReference type="Pfam" id="PF00565">
    <property type="entry name" value="SNase"/>
    <property type="match status" value="1"/>
</dbReference>
<dbReference type="PANTHER" id="PTHR12302:SF3">
    <property type="entry name" value="SERINE_THREONINE-PROTEIN KINASE 31"/>
    <property type="match status" value="1"/>
</dbReference>
<evidence type="ECO:0000256" key="3">
    <source>
        <dbReference type="ARBA" id="ARBA00022801"/>
    </source>
</evidence>
<dbReference type="GO" id="GO:0004519">
    <property type="term" value="F:endonuclease activity"/>
    <property type="evidence" value="ECO:0007669"/>
    <property type="project" value="UniProtKB-KW"/>
</dbReference>
<comment type="caution">
    <text evidence="5">The sequence shown here is derived from an EMBL/GenBank/DDBJ whole genome shotgun (WGS) entry which is preliminary data.</text>
</comment>
<gene>
    <name evidence="5" type="ORF">CHM34_00810</name>
</gene>
<dbReference type="PANTHER" id="PTHR12302">
    <property type="entry name" value="EBNA2 BINDING PROTEIN P100"/>
    <property type="match status" value="1"/>
</dbReference>
<keyword evidence="3" id="KW-0378">Hydrolase</keyword>
<dbReference type="InterPro" id="IPR016071">
    <property type="entry name" value="Staphylococal_nuclease_OB-fold"/>
</dbReference>
<dbReference type="SMART" id="SM00318">
    <property type="entry name" value="SNc"/>
    <property type="match status" value="1"/>
</dbReference>
<dbReference type="Proteomes" id="UP000215459">
    <property type="component" value="Unassembled WGS sequence"/>
</dbReference>
<dbReference type="PROSITE" id="PS50830">
    <property type="entry name" value="TNASE_3"/>
    <property type="match status" value="1"/>
</dbReference>
<keyword evidence="6" id="KW-1185">Reference proteome</keyword>
<evidence type="ECO:0000256" key="1">
    <source>
        <dbReference type="ARBA" id="ARBA00022722"/>
    </source>
</evidence>
<evidence type="ECO:0000313" key="5">
    <source>
        <dbReference type="EMBL" id="OYD09588.1"/>
    </source>
</evidence>
<evidence type="ECO:0000313" key="6">
    <source>
        <dbReference type="Proteomes" id="UP000215459"/>
    </source>
</evidence>
<keyword evidence="2" id="KW-0255">Endonuclease</keyword>
<dbReference type="InterPro" id="IPR035437">
    <property type="entry name" value="SNase_OB-fold_sf"/>
</dbReference>
<feature type="domain" description="TNase-like" evidence="4">
    <location>
        <begin position="31"/>
        <end position="159"/>
    </location>
</feature>
<sequence length="317" mass="35843">MKTFFKFGCLSMISLIVLAIFVSLSNESWGIQGTAELVRVVDGNTLEMKIDGEPKKIDLALIETPDLVSDDPYAQKAVQRLKKISDHGDYQLYYKANKGENGNYIGFVGVEGEVNLGMVQEGWAKVKVPKTGEWDEDTVQKFLNAQSKAKKAKKGIWKYDGYVKKDGYDKEVGIKAFEEEEAARERAEAKAKKAEEEKKKRPQMIEKQIKETLDSIKDQEKGKISSIHFEGTSGKKWGEPGNHLNVTVYVNEEFWASSSRGRKSSFVHVNGYKIEREIDQLGFLDKGTSVTNVIFRSDEVKDRLAVEKIGDGWKIKR</sequence>
<dbReference type="SUPFAM" id="SSF50199">
    <property type="entry name" value="Staphylococcal nuclease"/>
    <property type="match status" value="1"/>
</dbReference>
<dbReference type="EMBL" id="NOWF01000001">
    <property type="protein sequence ID" value="OYD09588.1"/>
    <property type="molecule type" value="Genomic_DNA"/>
</dbReference>
<evidence type="ECO:0000256" key="2">
    <source>
        <dbReference type="ARBA" id="ARBA00022759"/>
    </source>
</evidence>
<organism evidence="5 6">
    <name type="scientific">Paludifilum halophilum</name>
    <dbReference type="NCBI Taxonomy" id="1642702"/>
    <lineage>
        <taxon>Bacteria</taxon>
        <taxon>Bacillati</taxon>
        <taxon>Bacillota</taxon>
        <taxon>Bacilli</taxon>
        <taxon>Bacillales</taxon>
        <taxon>Thermoactinomycetaceae</taxon>
        <taxon>Paludifilum</taxon>
    </lineage>
</organism>
<keyword evidence="1" id="KW-0540">Nuclease</keyword>
<name>A0A235BBA2_9BACL</name>
<dbReference type="RefSeq" id="WP_094262688.1">
    <property type="nucleotide sequence ID" value="NZ_NOWF01000001.1"/>
</dbReference>
<evidence type="ECO:0000259" key="4">
    <source>
        <dbReference type="PROSITE" id="PS50830"/>
    </source>
</evidence>
<protein>
    <recommendedName>
        <fullName evidence="4">TNase-like domain-containing protein</fullName>
    </recommendedName>
</protein>